<dbReference type="Proteomes" id="UP000253562">
    <property type="component" value="Unassembled WGS sequence"/>
</dbReference>
<comment type="caution">
    <text evidence="2">The sequence shown here is derived from an EMBL/GenBank/DDBJ whole genome shotgun (WGS) entry which is preliminary data.</text>
</comment>
<organism evidence="2 3">
    <name type="scientific">Bremerella cremea</name>
    <dbReference type="NCBI Taxonomy" id="1031537"/>
    <lineage>
        <taxon>Bacteria</taxon>
        <taxon>Pseudomonadati</taxon>
        <taxon>Planctomycetota</taxon>
        <taxon>Planctomycetia</taxon>
        <taxon>Pirellulales</taxon>
        <taxon>Pirellulaceae</taxon>
        <taxon>Bremerella</taxon>
    </lineage>
</organism>
<dbReference type="InterPro" id="IPR015943">
    <property type="entry name" value="WD40/YVTN_repeat-like_dom_sf"/>
</dbReference>
<protein>
    <recommendedName>
        <fullName evidence="1">Pyrrolo-quinoline quinone repeat domain-containing protein</fullName>
    </recommendedName>
</protein>
<dbReference type="Pfam" id="PF13360">
    <property type="entry name" value="PQQ_2"/>
    <property type="match status" value="1"/>
</dbReference>
<dbReference type="SUPFAM" id="SSF50998">
    <property type="entry name" value="Quinoprotein alcohol dehydrogenase-like"/>
    <property type="match status" value="1"/>
</dbReference>
<dbReference type="AlphaFoldDB" id="A0A368KP89"/>
<reference evidence="2 3" key="1">
    <citation type="submission" date="2018-07" db="EMBL/GenBank/DDBJ databases">
        <title>Comparative genomes isolates from brazilian mangrove.</title>
        <authorList>
            <person name="De Araujo J.E."/>
            <person name="Taketani R.G."/>
            <person name="Silva M.C.P."/>
            <person name="Lourenco M.V."/>
            <person name="Oliveira V.M."/>
            <person name="Andreote F.D."/>
        </authorList>
    </citation>
    <scope>NUCLEOTIDE SEQUENCE [LARGE SCALE GENOMIC DNA]</scope>
    <source>
        <strain evidence="2 3">HEX PRIS-MGV</strain>
    </source>
</reference>
<dbReference type="InterPro" id="IPR002372">
    <property type="entry name" value="PQQ_rpt_dom"/>
</dbReference>
<dbReference type="Gene3D" id="2.130.10.10">
    <property type="entry name" value="YVTN repeat-like/Quinoprotein amine dehydrogenase"/>
    <property type="match status" value="1"/>
</dbReference>
<name>A0A368KP89_9BACT</name>
<dbReference type="PANTHER" id="PTHR34512:SF30">
    <property type="entry name" value="OUTER MEMBRANE PROTEIN ASSEMBLY FACTOR BAMB"/>
    <property type="match status" value="1"/>
</dbReference>
<accession>A0A368KP89</accession>
<dbReference type="PANTHER" id="PTHR34512">
    <property type="entry name" value="CELL SURFACE PROTEIN"/>
    <property type="match status" value="1"/>
</dbReference>
<evidence type="ECO:0000259" key="1">
    <source>
        <dbReference type="Pfam" id="PF13360"/>
    </source>
</evidence>
<dbReference type="EMBL" id="QPEX01000030">
    <property type="protein sequence ID" value="RCS46363.1"/>
    <property type="molecule type" value="Genomic_DNA"/>
</dbReference>
<evidence type="ECO:0000313" key="3">
    <source>
        <dbReference type="Proteomes" id="UP000253562"/>
    </source>
</evidence>
<dbReference type="SMART" id="SM00564">
    <property type="entry name" value="PQQ"/>
    <property type="match status" value="6"/>
</dbReference>
<feature type="domain" description="Pyrrolo-quinoline quinone repeat" evidence="1">
    <location>
        <begin position="126"/>
        <end position="377"/>
    </location>
</feature>
<dbReference type="InterPro" id="IPR011047">
    <property type="entry name" value="Quinoprotein_ADH-like_sf"/>
</dbReference>
<gene>
    <name evidence="2" type="ORF">DTL42_15455</name>
</gene>
<proteinExistence type="predicted"/>
<sequence>MFSATMETQGMIEQAPNCSLEYLESQILASLITGRVAVFASFRRMLLVLPLTGLVLASALSAMAEDWPQWRGPQRDGISSETGLLSKWPAEGPKLVWQVNDLGDGYGAVSVAQGMIFLVANEGLENELVKALDQQTGEVVWGTRIGKVGNPDQKPSYPAARSTPTVDGKLLYALGSNGDLACLETKSGEVVWRKSMRDDFGGEPGVWAYSESPLIDGDKVIVTPGGEEAGIVALDKKTGETIWKANVKEMGAAGYASIMAFDADGKRQYVSFMGNGLVGVNAADGKQLWAYTNTKGAANMLTPVIGGDVVYSGGGRRGGGAVKLIAKDQGIDAEELYFNTKLPTAIGGGVKIGDYLYGCSNSTLMCVDFTSGEIKWQERISAAASILFADGRLYLHTEDGKVMMVAASPEGFQEISSFSPPGQPEGTGKSWAYPALADGKLYIRQHGTLWCYQVK</sequence>
<evidence type="ECO:0000313" key="2">
    <source>
        <dbReference type="EMBL" id="RCS46363.1"/>
    </source>
</evidence>
<dbReference type="InterPro" id="IPR018391">
    <property type="entry name" value="PQQ_b-propeller_rpt"/>
</dbReference>